<accession>A0ABW6YQ44</accession>
<keyword evidence="3" id="KW-1185">Reference proteome</keyword>
<evidence type="ECO:0000256" key="1">
    <source>
        <dbReference type="SAM" id="MobiDB-lite"/>
    </source>
</evidence>
<protein>
    <recommendedName>
        <fullName evidence="4">Secreted protein</fullName>
    </recommendedName>
</protein>
<organism evidence="2 3">
    <name type="scientific">Streptomyces eurythermus</name>
    <dbReference type="NCBI Taxonomy" id="42237"/>
    <lineage>
        <taxon>Bacteria</taxon>
        <taxon>Bacillati</taxon>
        <taxon>Actinomycetota</taxon>
        <taxon>Actinomycetes</taxon>
        <taxon>Kitasatosporales</taxon>
        <taxon>Streptomycetaceae</taxon>
        <taxon>Streptomyces</taxon>
    </lineage>
</organism>
<gene>
    <name evidence="2" type="ORF">ACF1HC_04930</name>
</gene>
<dbReference type="RefSeq" id="WP_030786593.1">
    <property type="nucleotide sequence ID" value="NZ_JBFACJ010000008.1"/>
</dbReference>
<dbReference type="EMBL" id="JBICBM010000002">
    <property type="protein sequence ID" value="MFF9880955.1"/>
    <property type="molecule type" value="Genomic_DNA"/>
</dbReference>
<feature type="region of interest" description="Disordered" evidence="1">
    <location>
        <begin position="26"/>
        <end position="52"/>
    </location>
</feature>
<sequence length="103" mass="11008">MLAGGAVLAAARTASAAVTDWDCDEQVDPVDDSEPGPGRPVTIEGDRCTPQRGNPDELIHVISVHYGQDGICRRVEQRGEPGHIVGYCGTEAETGHERVTRDL</sequence>
<evidence type="ECO:0000313" key="2">
    <source>
        <dbReference type="EMBL" id="MFF9880955.1"/>
    </source>
</evidence>
<comment type="caution">
    <text evidence="2">The sequence shown here is derived from an EMBL/GenBank/DDBJ whole genome shotgun (WGS) entry which is preliminary data.</text>
</comment>
<dbReference type="Proteomes" id="UP001603418">
    <property type="component" value="Unassembled WGS sequence"/>
</dbReference>
<evidence type="ECO:0000313" key="3">
    <source>
        <dbReference type="Proteomes" id="UP001603418"/>
    </source>
</evidence>
<evidence type="ECO:0008006" key="4">
    <source>
        <dbReference type="Google" id="ProtNLM"/>
    </source>
</evidence>
<name>A0ABW6YQ44_9ACTN</name>
<proteinExistence type="predicted"/>
<reference evidence="2 3" key="1">
    <citation type="submission" date="2024-10" db="EMBL/GenBank/DDBJ databases">
        <title>The Natural Products Discovery Center: Release of the First 8490 Sequenced Strains for Exploring Actinobacteria Biosynthetic Diversity.</title>
        <authorList>
            <person name="Kalkreuter E."/>
            <person name="Kautsar S.A."/>
            <person name="Yang D."/>
            <person name="Bader C.D."/>
            <person name="Teijaro C.N."/>
            <person name="Fluegel L."/>
            <person name="Davis C.M."/>
            <person name="Simpson J.R."/>
            <person name="Lauterbach L."/>
            <person name="Steele A.D."/>
            <person name="Gui C."/>
            <person name="Meng S."/>
            <person name="Li G."/>
            <person name="Viehrig K."/>
            <person name="Ye F."/>
            <person name="Su P."/>
            <person name="Kiefer A.F."/>
            <person name="Nichols A."/>
            <person name="Cepeda A.J."/>
            <person name="Yan W."/>
            <person name="Fan B."/>
            <person name="Jiang Y."/>
            <person name="Adhikari A."/>
            <person name="Zheng C.-J."/>
            <person name="Schuster L."/>
            <person name="Cowan T.M."/>
            <person name="Smanski M.J."/>
            <person name="Chevrette M.G."/>
            <person name="De Carvalho L.P.S."/>
            <person name="Shen B."/>
        </authorList>
    </citation>
    <scope>NUCLEOTIDE SEQUENCE [LARGE SCALE GENOMIC DNA]</scope>
    <source>
        <strain evidence="2 3">NPDC013366</strain>
    </source>
</reference>